<reference evidence="2 3" key="1">
    <citation type="journal article" date="2020" name="Front. Cell. Infect. Microbiol.">
        <title>Characterization of Three Porcine Acinetobacter towneri Strains Co-Harboring tet(X3) and bla OXA-58.</title>
        <authorList>
            <person name="Ma J."/>
            <person name="Wang J."/>
            <person name="Feng J."/>
            <person name="Liu Y."/>
            <person name="Yang B."/>
            <person name="Li R."/>
            <person name="Bai L."/>
            <person name="He T."/>
            <person name="Wang X."/>
            <person name="Yang Z."/>
        </authorList>
    </citation>
    <scope>NUCLEOTIDE SEQUENCE [LARGE SCALE GENOMIC DNA]</scope>
    <source>
        <strain evidence="2 3">GX5</strain>
    </source>
</reference>
<gene>
    <name evidence="2" type="ORF">J4G45_06150</name>
</gene>
<name>A0ABX7TG92_9GAMM</name>
<evidence type="ECO:0000313" key="3">
    <source>
        <dbReference type="Proteomes" id="UP000663954"/>
    </source>
</evidence>
<dbReference type="EMBL" id="CP071770">
    <property type="protein sequence ID" value="QTD62735.1"/>
    <property type="molecule type" value="Genomic_DNA"/>
</dbReference>
<feature type="compositionally biased region" description="Low complexity" evidence="1">
    <location>
        <begin position="37"/>
        <end position="50"/>
    </location>
</feature>
<organism evidence="2 3">
    <name type="scientific">Acinetobacter towneri</name>
    <dbReference type="NCBI Taxonomy" id="202956"/>
    <lineage>
        <taxon>Bacteria</taxon>
        <taxon>Pseudomonadati</taxon>
        <taxon>Pseudomonadota</taxon>
        <taxon>Gammaproteobacteria</taxon>
        <taxon>Moraxellales</taxon>
        <taxon>Moraxellaceae</taxon>
        <taxon>Acinetobacter</taxon>
    </lineage>
</organism>
<dbReference type="GeneID" id="64223481"/>
<evidence type="ECO:0008006" key="4">
    <source>
        <dbReference type="Google" id="ProtNLM"/>
    </source>
</evidence>
<proteinExistence type="predicted"/>
<keyword evidence="3" id="KW-1185">Reference proteome</keyword>
<feature type="compositionally biased region" description="Basic and acidic residues" evidence="1">
    <location>
        <begin position="67"/>
        <end position="76"/>
    </location>
</feature>
<accession>A0ABX7TG92</accession>
<dbReference type="Proteomes" id="UP000663954">
    <property type="component" value="Chromosome"/>
</dbReference>
<evidence type="ECO:0000313" key="2">
    <source>
        <dbReference type="EMBL" id="QTD62735.1"/>
    </source>
</evidence>
<dbReference type="RefSeq" id="WP_207973624.1">
    <property type="nucleotide sequence ID" value="NZ_CP071766.1"/>
</dbReference>
<feature type="region of interest" description="Disordered" evidence="1">
    <location>
        <begin position="37"/>
        <end position="76"/>
    </location>
</feature>
<evidence type="ECO:0000256" key="1">
    <source>
        <dbReference type="SAM" id="MobiDB-lite"/>
    </source>
</evidence>
<sequence length="76" mass="7812">MCGGFVGKAISTVTDAIGLTDTKAAAKGFDAEAAAQQAKNEAQRAENNAKAQRKKRKASDVLSSAVTDEKKNTLGG</sequence>
<protein>
    <recommendedName>
        <fullName evidence="4">CsbD family protein</fullName>
    </recommendedName>
</protein>